<protein>
    <submittedName>
        <fullName evidence="1">Glycosyltransferase</fullName>
        <ecNumber evidence="1">2.4.-.-</ecNumber>
    </submittedName>
</protein>
<dbReference type="SUPFAM" id="SSF53756">
    <property type="entry name" value="UDP-Glycosyltransferase/glycogen phosphorylase"/>
    <property type="match status" value="1"/>
</dbReference>
<dbReference type="Pfam" id="PF13692">
    <property type="entry name" value="Glyco_trans_1_4"/>
    <property type="match status" value="1"/>
</dbReference>
<dbReference type="EC" id="2.4.-.-" evidence="1"/>
<evidence type="ECO:0000313" key="2">
    <source>
        <dbReference type="Proteomes" id="UP001597314"/>
    </source>
</evidence>
<dbReference type="RefSeq" id="WP_378477550.1">
    <property type="nucleotide sequence ID" value="NZ_JBHUIW010000008.1"/>
</dbReference>
<keyword evidence="1" id="KW-0328">Glycosyltransferase</keyword>
<gene>
    <name evidence="1" type="ORF">ACFSOX_09430</name>
</gene>
<dbReference type="GO" id="GO:0016757">
    <property type="term" value="F:glycosyltransferase activity"/>
    <property type="evidence" value="ECO:0007669"/>
    <property type="project" value="UniProtKB-KW"/>
</dbReference>
<dbReference type="PANTHER" id="PTHR12526">
    <property type="entry name" value="GLYCOSYLTRANSFERASE"/>
    <property type="match status" value="1"/>
</dbReference>
<reference evidence="2" key="1">
    <citation type="journal article" date="2019" name="Int. J. Syst. Evol. Microbiol.">
        <title>The Global Catalogue of Microorganisms (GCM) 10K type strain sequencing project: providing services to taxonomists for standard genome sequencing and annotation.</title>
        <authorList>
            <consortium name="The Broad Institute Genomics Platform"/>
            <consortium name="The Broad Institute Genome Sequencing Center for Infectious Disease"/>
            <person name="Wu L."/>
            <person name="Ma J."/>
        </authorList>
    </citation>
    <scope>NUCLEOTIDE SEQUENCE [LARGE SCALE GENOMIC DNA]</scope>
    <source>
        <strain evidence="2">CGMCC 1.6774</strain>
    </source>
</reference>
<keyword evidence="2" id="KW-1185">Reference proteome</keyword>
<dbReference type="PANTHER" id="PTHR12526:SF638">
    <property type="entry name" value="SPORE COAT PROTEIN SA"/>
    <property type="match status" value="1"/>
</dbReference>
<accession>A0ABW5AJU6</accession>
<dbReference type="Proteomes" id="UP001597314">
    <property type="component" value="Unassembled WGS sequence"/>
</dbReference>
<keyword evidence="1" id="KW-0808">Transferase</keyword>
<comment type="caution">
    <text evidence="1">The sequence shown here is derived from an EMBL/GenBank/DDBJ whole genome shotgun (WGS) entry which is preliminary data.</text>
</comment>
<evidence type="ECO:0000313" key="1">
    <source>
        <dbReference type="EMBL" id="MFD2182372.1"/>
    </source>
</evidence>
<organism evidence="1 2">
    <name type="scientific">Rhodoplanes azumiensis</name>
    <dbReference type="NCBI Taxonomy" id="1897628"/>
    <lineage>
        <taxon>Bacteria</taxon>
        <taxon>Pseudomonadati</taxon>
        <taxon>Pseudomonadota</taxon>
        <taxon>Alphaproteobacteria</taxon>
        <taxon>Hyphomicrobiales</taxon>
        <taxon>Nitrobacteraceae</taxon>
        <taxon>Rhodoplanes</taxon>
    </lineage>
</organism>
<sequence length="488" mass="51487">MSKVKALLVTLANVAVQRLIALRPMLRRIVPRRLHHRVGTTFRAALRAVEASRANAVPALPRPPVGAPRSLPPIPGLVLHVTESLGCGGAERQLAYLLKGQAARCDPAPQLVGFRLGESPEFDHFAPALAGTGAVIDTVTRTATAERRLAEILGPDFVPTLGRDLAWAPDDVADDIVRLAAEIVVRRADVVHGWQDSVGIAAAIAGLAVGVRRVVISTRNVSPPNFSYDRPYMRVAYQALAAEPNVVLINNSRAGADDYAAWLGVPPSRFVVVRNGIAPAEIVALGAADGAAFRARLGVPPDAPLVGGVFRLHAEKRPLLWLEVAARVRERLPAAHFVIVGDGPMRPLLLQEAGRRGMADVLHLPGAVRHVGDALAAMTAFLLVSAHEGTPNVVIEASLAGVPVVATDAGGTAETIADGVTGIVVRGAAGADEGPAGPPNVAETIADKVLEVLRNPAWTKRCREAGPRFVLDRFGLERMIVETTALYG</sequence>
<proteinExistence type="predicted"/>
<dbReference type="EMBL" id="JBHUIW010000008">
    <property type="protein sequence ID" value="MFD2182372.1"/>
    <property type="molecule type" value="Genomic_DNA"/>
</dbReference>
<name>A0ABW5AJU6_9BRAD</name>
<dbReference type="Gene3D" id="3.40.50.2000">
    <property type="entry name" value="Glycogen Phosphorylase B"/>
    <property type="match status" value="2"/>
</dbReference>